<accession>A0A6P2DD80</accession>
<evidence type="ECO:0000313" key="3">
    <source>
        <dbReference type="Proteomes" id="UP000464178"/>
    </source>
</evidence>
<evidence type="ECO:0000256" key="1">
    <source>
        <dbReference type="SAM" id="SignalP"/>
    </source>
</evidence>
<sequence length="182" mass="18115">MSFRVSAIIAAVVVLESGALNPAGAQPQAPVRPRNTQFQSVFGGGRPIVANPAQGFLGQNQPVVNPNGPQVPGFAYPGQGLYPQGLNGTTAVDPQIRPTGVVGSFNNLGHWYGGNTGSYGHWYPNGIANGRGVLGYGGGNGTFGAGGSVGPTVGNSARSGGLLNSVGGTALGVGAAVGSFRR</sequence>
<proteinExistence type="predicted"/>
<dbReference type="RefSeq" id="WP_162672048.1">
    <property type="nucleotide sequence ID" value="NZ_LR593886.1"/>
</dbReference>
<gene>
    <name evidence="2" type="ORF">SOIL9_83230</name>
</gene>
<dbReference type="EMBL" id="LR593886">
    <property type="protein sequence ID" value="VTS00023.1"/>
    <property type="molecule type" value="Genomic_DNA"/>
</dbReference>
<dbReference type="KEGG" id="gms:SOIL9_83230"/>
<keyword evidence="1" id="KW-0732">Signal</keyword>
<name>A0A6P2DD80_9BACT</name>
<protein>
    <submittedName>
        <fullName evidence="2">Uncharacterized protein</fullName>
    </submittedName>
</protein>
<organism evidence="2 3">
    <name type="scientific">Gemmata massiliana</name>
    <dbReference type="NCBI Taxonomy" id="1210884"/>
    <lineage>
        <taxon>Bacteria</taxon>
        <taxon>Pseudomonadati</taxon>
        <taxon>Planctomycetota</taxon>
        <taxon>Planctomycetia</taxon>
        <taxon>Gemmatales</taxon>
        <taxon>Gemmataceae</taxon>
        <taxon>Gemmata</taxon>
    </lineage>
</organism>
<dbReference type="Proteomes" id="UP000464178">
    <property type="component" value="Chromosome"/>
</dbReference>
<feature type="signal peptide" evidence="1">
    <location>
        <begin position="1"/>
        <end position="25"/>
    </location>
</feature>
<keyword evidence="3" id="KW-1185">Reference proteome</keyword>
<feature type="chain" id="PRO_5026908210" evidence="1">
    <location>
        <begin position="26"/>
        <end position="182"/>
    </location>
</feature>
<evidence type="ECO:0000313" key="2">
    <source>
        <dbReference type="EMBL" id="VTS00023.1"/>
    </source>
</evidence>
<reference evidence="2 3" key="1">
    <citation type="submission" date="2019-05" db="EMBL/GenBank/DDBJ databases">
        <authorList>
            <consortium name="Science for Life Laboratories"/>
        </authorList>
    </citation>
    <scope>NUCLEOTIDE SEQUENCE [LARGE SCALE GENOMIC DNA]</scope>
    <source>
        <strain evidence="2">Soil9</strain>
    </source>
</reference>
<dbReference type="AlphaFoldDB" id="A0A6P2DD80"/>